<sequence>MSTGETESPFAYFFTITDPGPVELCLDGPDGSDIGLVLTRLDPAGSTPVATAPSAGSDKTLTYSGPIAAYQALVTGVTGGGSYTLGLNLP</sequence>
<comment type="caution">
    <text evidence="1">The sequence shown here is derived from an EMBL/GenBank/DDBJ whole genome shotgun (WGS) entry which is preliminary data.</text>
</comment>
<dbReference type="AlphaFoldDB" id="A0A919VLY6"/>
<name>A0A919VLY6_9ACTN</name>
<organism evidence="1 2">
    <name type="scientific">Winogradskya consettensis</name>
    <dbReference type="NCBI Taxonomy" id="113560"/>
    <lineage>
        <taxon>Bacteria</taxon>
        <taxon>Bacillati</taxon>
        <taxon>Actinomycetota</taxon>
        <taxon>Actinomycetes</taxon>
        <taxon>Micromonosporales</taxon>
        <taxon>Micromonosporaceae</taxon>
        <taxon>Winogradskya</taxon>
    </lineage>
</organism>
<gene>
    <name evidence="1" type="ORF">Aco04nite_09870</name>
</gene>
<evidence type="ECO:0000313" key="1">
    <source>
        <dbReference type="EMBL" id="GIM68228.1"/>
    </source>
</evidence>
<dbReference type="EMBL" id="BOQP01000004">
    <property type="protein sequence ID" value="GIM68228.1"/>
    <property type="molecule type" value="Genomic_DNA"/>
</dbReference>
<reference evidence="1" key="1">
    <citation type="submission" date="2021-03" db="EMBL/GenBank/DDBJ databases">
        <title>Whole genome shotgun sequence of Actinoplanes consettensis NBRC 14913.</title>
        <authorList>
            <person name="Komaki H."/>
            <person name="Tamura T."/>
        </authorList>
    </citation>
    <scope>NUCLEOTIDE SEQUENCE</scope>
    <source>
        <strain evidence="1">NBRC 14913</strain>
    </source>
</reference>
<dbReference type="Proteomes" id="UP000680865">
    <property type="component" value="Unassembled WGS sequence"/>
</dbReference>
<keyword evidence="2" id="KW-1185">Reference proteome</keyword>
<accession>A0A919VLY6</accession>
<evidence type="ECO:0000313" key="2">
    <source>
        <dbReference type="Proteomes" id="UP000680865"/>
    </source>
</evidence>
<protein>
    <submittedName>
        <fullName evidence="1">Uncharacterized protein</fullName>
    </submittedName>
</protein>
<proteinExistence type="predicted"/>
<dbReference type="RefSeq" id="WP_212995958.1">
    <property type="nucleotide sequence ID" value="NZ_BAAATW010000002.1"/>
</dbReference>